<dbReference type="InterPro" id="IPR013809">
    <property type="entry name" value="ENTH"/>
</dbReference>
<dbReference type="GO" id="GO:0006897">
    <property type="term" value="P:endocytosis"/>
    <property type="evidence" value="ECO:0007669"/>
    <property type="project" value="TreeGrafter"/>
</dbReference>
<name>A0A2V3IJ90_9FLOR</name>
<organism evidence="3 4">
    <name type="scientific">Gracilariopsis chorda</name>
    <dbReference type="NCBI Taxonomy" id="448386"/>
    <lineage>
        <taxon>Eukaryota</taxon>
        <taxon>Rhodophyta</taxon>
        <taxon>Florideophyceae</taxon>
        <taxon>Rhodymeniophycidae</taxon>
        <taxon>Gracilariales</taxon>
        <taxon>Gracilariaceae</taxon>
        <taxon>Gracilariopsis</taxon>
    </lineage>
</organism>
<dbReference type="GO" id="GO:0005543">
    <property type="term" value="F:phospholipid binding"/>
    <property type="evidence" value="ECO:0007669"/>
    <property type="project" value="TreeGrafter"/>
</dbReference>
<feature type="region of interest" description="Disordered" evidence="1">
    <location>
        <begin position="322"/>
        <end position="392"/>
    </location>
</feature>
<comment type="caution">
    <text evidence="3">The sequence shown here is derived from an EMBL/GenBank/DDBJ whole genome shotgun (WGS) entry which is preliminary data.</text>
</comment>
<keyword evidence="4" id="KW-1185">Reference proteome</keyword>
<feature type="region of interest" description="Disordered" evidence="1">
    <location>
        <begin position="232"/>
        <end position="271"/>
    </location>
</feature>
<dbReference type="GO" id="GO:0005886">
    <property type="term" value="C:plasma membrane"/>
    <property type="evidence" value="ECO:0007669"/>
    <property type="project" value="TreeGrafter"/>
</dbReference>
<dbReference type="SMART" id="SM00273">
    <property type="entry name" value="ENTH"/>
    <property type="match status" value="1"/>
</dbReference>
<sequence length="392" mass="42243">MDEISRKFRSIDWKSLQKSARKVQASTASALKDMVMTDLENKTRSATADTSWGASVTDLHQIARGTYNPQDYVLIMSIVWQRLGSSRWRCVYKGLEVLKYVIMHGSSRCLTEARGAVGHLEVLREYRKISEGRDVGEGVRNRAALVCDMLNDDELLEAEKEKSREIRAKIESSGGGGSISSDQYRYGGMGSTAGTNVSTSATATFKGYDDDAYDEQPAGAFSKLRIEEKKEVDLLGDDDESAPAASKAYDDDDDDAFDPRGTGTSTASQLKEEDDLLALALSGPGVAALPGPPVTNGGLKTSELVQQLAAQRSLALVPAQHSTNNTEDAPHAEDSHSPLTTGAPFQAFDGFGEGSTQSDVKRPAPVPVKLQRKEDADPFGDLLDTAKKSGVV</sequence>
<proteinExistence type="predicted"/>
<evidence type="ECO:0000313" key="4">
    <source>
        <dbReference type="Proteomes" id="UP000247409"/>
    </source>
</evidence>
<dbReference type="Gene3D" id="1.25.40.90">
    <property type="match status" value="1"/>
</dbReference>
<dbReference type="STRING" id="448386.A0A2V3IJ90"/>
<evidence type="ECO:0000313" key="3">
    <source>
        <dbReference type="EMBL" id="PXF42147.1"/>
    </source>
</evidence>
<dbReference type="GO" id="GO:0030276">
    <property type="term" value="F:clathrin binding"/>
    <property type="evidence" value="ECO:0007669"/>
    <property type="project" value="TreeGrafter"/>
</dbReference>
<dbReference type="GO" id="GO:0005768">
    <property type="term" value="C:endosome"/>
    <property type="evidence" value="ECO:0007669"/>
    <property type="project" value="TreeGrafter"/>
</dbReference>
<feature type="domain" description="ENTH" evidence="2">
    <location>
        <begin position="31"/>
        <end position="160"/>
    </location>
</feature>
<reference evidence="3 4" key="1">
    <citation type="journal article" date="2018" name="Mol. Biol. Evol.">
        <title>Analysis of the draft genome of the red seaweed Gracilariopsis chorda provides insights into genome size evolution in Rhodophyta.</title>
        <authorList>
            <person name="Lee J."/>
            <person name="Yang E.C."/>
            <person name="Graf L."/>
            <person name="Yang J.H."/>
            <person name="Qiu H."/>
            <person name="Zel Zion U."/>
            <person name="Chan C.X."/>
            <person name="Stephens T.G."/>
            <person name="Weber A.P.M."/>
            <person name="Boo G.H."/>
            <person name="Boo S.M."/>
            <person name="Kim K.M."/>
            <person name="Shin Y."/>
            <person name="Jung M."/>
            <person name="Lee S.J."/>
            <person name="Yim H.S."/>
            <person name="Lee J.H."/>
            <person name="Bhattacharya D."/>
            <person name="Yoon H.S."/>
        </authorList>
    </citation>
    <scope>NUCLEOTIDE SEQUENCE [LARGE SCALE GENOMIC DNA]</scope>
    <source>
        <strain evidence="3 4">SKKU-2015</strain>
        <tissue evidence="3">Whole body</tissue>
    </source>
</reference>
<evidence type="ECO:0000256" key="1">
    <source>
        <dbReference type="SAM" id="MobiDB-lite"/>
    </source>
</evidence>
<dbReference type="AlphaFoldDB" id="A0A2V3IJ90"/>
<dbReference type="Proteomes" id="UP000247409">
    <property type="component" value="Unassembled WGS sequence"/>
</dbReference>
<gene>
    <name evidence="3" type="ORF">BWQ96_08125</name>
</gene>
<dbReference type="PANTHER" id="PTHR12276:SF45">
    <property type="entry name" value="CLATHRIN INTERACTOR 1"/>
    <property type="match status" value="1"/>
</dbReference>
<accession>A0A2V3IJ90</accession>
<dbReference type="CDD" id="cd03571">
    <property type="entry name" value="ENTH"/>
    <property type="match status" value="1"/>
</dbReference>
<dbReference type="SUPFAM" id="SSF48464">
    <property type="entry name" value="ENTH/VHS domain"/>
    <property type="match status" value="1"/>
</dbReference>
<evidence type="ECO:0000259" key="2">
    <source>
        <dbReference type="PROSITE" id="PS50942"/>
    </source>
</evidence>
<dbReference type="PANTHER" id="PTHR12276">
    <property type="entry name" value="EPSIN/ENT-RELATED"/>
    <property type="match status" value="1"/>
</dbReference>
<dbReference type="InterPro" id="IPR008942">
    <property type="entry name" value="ENTH_VHS"/>
</dbReference>
<dbReference type="EMBL" id="NBIV01000175">
    <property type="protein sequence ID" value="PXF42147.1"/>
    <property type="molecule type" value="Genomic_DNA"/>
</dbReference>
<dbReference type="OrthoDB" id="4033880at2759"/>
<protein>
    <submittedName>
        <fullName evidence="3">Epsin-3</fullName>
    </submittedName>
</protein>
<dbReference type="Pfam" id="PF01417">
    <property type="entry name" value="ENTH"/>
    <property type="match status" value="1"/>
</dbReference>
<dbReference type="GO" id="GO:0030125">
    <property type="term" value="C:clathrin vesicle coat"/>
    <property type="evidence" value="ECO:0007669"/>
    <property type="project" value="TreeGrafter"/>
</dbReference>
<dbReference type="PROSITE" id="PS50942">
    <property type="entry name" value="ENTH"/>
    <property type="match status" value="1"/>
</dbReference>